<reference evidence="2" key="2">
    <citation type="submission" date="2010-07" db="EMBL/GenBank/DDBJ databases">
        <authorList>
            <consortium name="The Broad Institute Genome Sequencing Platform"/>
            <consortium name="Broad Institute Genome Sequencing Center for Infectious Disease"/>
            <person name="Ma L.-J."/>
            <person name="Dead R."/>
            <person name="Young S."/>
            <person name="Zeng Q."/>
            <person name="Koehrsen M."/>
            <person name="Alvarado L."/>
            <person name="Berlin A."/>
            <person name="Chapman S.B."/>
            <person name="Chen Z."/>
            <person name="Freedman E."/>
            <person name="Gellesch M."/>
            <person name="Goldberg J."/>
            <person name="Griggs A."/>
            <person name="Gujja S."/>
            <person name="Heilman E.R."/>
            <person name="Heiman D."/>
            <person name="Hepburn T."/>
            <person name="Howarth C."/>
            <person name="Jen D."/>
            <person name="Larson L."/>
            <person name="Mehta T."/>
            <person name="Neiman D."/>
            <person name="Pearson M."/>
            <person name="Roberts A."/>
            <person name="Saif S."/>
            <person name="Shea T."/>
            <person name="Shenoy N."/>
            <person name="Sisk P."/>
            <person name="Stolte C."/>
            <person name="Sykes S."/>
            <person name="Walk T."/>
            <person name="White J."/>
            <person name="Yandava C."/>
            <person name="Haas B."/>
            <person name="Nusbaum C."/>
            <person name="Birren B."/>
        </authorList>
    </citation>
    <scope>NUCLEOTIDE SEQUENCE</scope>
    <source>
        <strain evidence="2">R3-111a-1</strain>
    </source>
</reference>
<accession>J3PH54</accession>
<dbReference type="EMBL" id="GL385404">
    <property type="protein sequence ID" value="EJT69214.1"/>
    <property type="molecule type" value="Genomic_DNA"/>
</dbReference>
<dbReference type="VEuPathDB" id="FungiDB:GGTG_12834"/>
<keyword evidence="1" id="KW-0812">Transmembrane</keyword>
<dbReference type="GeneID" id="20353292"/>
<reference evidence="4" key="1">
    <citation type="submission" date="2010-07" db="EMBL/GenBank/DDBJ databases">
        <title>The genome sequence of Gaeumannomyces graminis var. tritici strain R3-111a-1.</title>
        <authorList>
            <consortium name="The Broad Institute Genome Sequencing Platform"/>
            <person name="Ma L.-J."/>
            <person name="Dead R."/>
            <person name="Young S."/>
            <person name="Zeng Q."/>
            <person name="Koehrsen M."/>
            <person name="Alvarado L."/>
            <person name="Berlin A."/>
            <person name="Chapman S.B."/>
            <person name="Chen Z."/>
            <person name="Freedman E."/>
            <person name="Gellesch M."/>
            <person name="Goldberg J."/>
            <person name="Griggs A."/>
            <person name="Gujja S."/>
            <person name="Heilman E.R."/>
            <person name="Heiman D."/>
            <person name="Hepburn T."/>
            <person name="Howarth C."/>
            <person name="Jen D."/>
            <person name="Larson L."/>
            <person name="Mehta T."/>
            <person name="Neiman D."/>
            <person name="Pearson M."/>
            <person name="Roberts A."/>
            <person name="Saif S."/>
            <person name="Shea T."/>
            <person name="Shenoy N."/>
            <person name="Sisk P."/>
            <person name="Stolte C."/>
            <person name="Sykes S."/>
            <person name="Walk T."/>
            <person name="White J."/>
            <person name="Yandava C."/>
            <person name="Haas B."/>
            <person name="Nusbaum C."/>
            <person name="Birren B."/>
        </authorList>
    </citation>
    <scope>NUCLEOTIDE SEQUENCE [LARGE SCALE GENOMIC DNA]</scope>
    <source>
        <strain evidence="4">R3-111a-1</strain>
    </source>
</reference>
<evidence type="ECO:0000256" key="1">
    <source>
        <dbReference type="SAM" id="Phobius"/>
    </source>
</evidence>
<keyword evidence="1" id="KW-0472">Membrane</keyword>
<dbReference type="AlphaFoldDB" id="J3PH54"/>
<reference evidence="3" key="5">
    <citation type="submission" date="2018-04" db="UniProtKB">
        <authorList>
            <consortium name="EnsemblFungi"/>
        </authorList>
    </citation>
    <scope>IDENTIFICATION</scope>
    <source>
        <strain evidence="3">R3-111a-1</strain>
    </source>
</reference>
<keyword evidence="1" id="KW-1133">Transmembrane helix</keyword>
<feature type="transmembrane region" description="Helical" evidence="1">
    <location>
        <begin position="54"/>
        <end position="76"/>
    </location>
</feature>
<gene>
    <name evidence="3" type="primary">20353292</name>
    <name evidence="2" type="ORF">GGTG_12834</name>
</gene>
<protein>
    <submittedName>
        <fullName evidence="2 3">Uncharacterized protein</fullName>
    </submittedName>
</protein>
<reference evidence="3" key="4">
    <citation type="journal article" date="2015" name="G3 (Bethesda)">
        <title>Genome sequences of three phytopathogenic species of the Magnaporthaceae family of fungi.</title>
        <authorList>
            <person name="Okagaki L.H."/>
            <person name="Nunes C.C."/>
            <person name="Sailsbery J."/>
            <person name="Clay B."/>
            <person name="Brown D."/>
            <person name="John T."/>
            <person name="Oh Y."/>
            <person name="Young N."/>
            <person name="Fitzgerald M."/>
            <person name="Haas B.J."/>
            <person name="Zeng Q."/>
            <person name="Young S."/>
            <person name="Adiconis X."/>
            <person name="Fan L."/>
            <person name="Levin J.Z."/>
            <person name="Mitchell T.K."/>
            <person name="Okubara P.A."/>
            <person name="Farman M.L."/>
            <person name="Kohn L.M."/>
            <person name="Birren B."/>
            <person name="Ma L.-J."/>
            <person name="Dean R.A."/>
        </authorList>
    </citation>
    <scope>NUCLEOTIDE SEQUENCE</scope>
    <source>
        <strain evidence="3">R3-111a-1</strain>
    </source>
</reference>
<sequence>MALIFCLRAWQQLKLELIKEKRNKAGQRGKERIKTVIKTIITIKPIKKAFLQNYIFLIFFNFFYTLLLPFLLYNLFLTGKYENAFFAEILISNRTNYSKRRGRFNTEPVLASKRNVFLLKLYPKVFFTQYIIVALKFTL</sequence>
<organism evidence="2">
    <name type="scientific">Gaeumannomyces tritici (strain R3-111a-1)</name>
    <name type="common">Wheat and barley take-all root rot fungus</name>
    <name type="synonym">Gaeumannomyces graminis var. tritici</name>
    <dbReference type="NCBI Taxonomy" id="644352"/>
    <lineage>
        <taxon>Eukaryota</taxon>
        <taxon>Fungi</taxon>
        <taxon>Dikarya</taxon>
        <taxon>Ascomycota</taxon>
        <taxon>Pezizomycotina</taxon>
        <taxon>Sordariomycetes</taxon>
        <taxon>Sordariomycetidae</taxon>
        <taxon>Magnaporthales</taxon>
        <taxon>Magnaporthaceae</taxon>
        <taxon>Gaeumannomyces</taxon>
    </lineage>
</organism>
<dbReference type="HOGENOM" id="CLU_1845224_0_0_1"/>
<evidence type="ECO:0000313" key="3">
    <source>
        <dbReference type="EnsemblFungi" id="EJT69214"/>
    </source>
</evidence>
<name>J3PH54_GAET3</name>
<dbReference type="Proteomes" id="UP000006039">
    <property type="component" value="Unassembled WGS sequence"/>
</dbReference>
<dbReference type="RefSeq" id="XP_009228999.1">
    <property type="nucleotide sequence ID" value="XM_009230735.1"/>
</dbReference>
<dbReference type="EnsemblFungi" id="EJT69214">
    <property type="protein sequence ID" value="EJT69214"/>
    <property type="gene ID" value="GGTG_12834"/>
</dbReference>
<proteinExistence type="predicted"/>
<evidence type="ECO:0000313" key="4">
    <source>
        <dbReference type="Proteomes" id="UP000006039"/>
    </source>
</evidence>
<keyword evidence="4" id="KW-1185">Reference proteome</keyword>
<evidence type="ECO:0000313" key="2">
    <source>
        <dbReference type="EMBL" id="EJT69214.1"/>
    </source>
</evidence>
<reference evidence="2" key="3">
    <citation type="submission" date="2010-09" db="EMBL/GenBank/DDBJ databases">
        <title>Annotation of Gaeumannomyces graminis var. tritici R3-111a-1.</title>
        <authorList>
            <consortium name="The Broad Institute Genome Sequencing Platform"/>
            <person name="Ma L.-J."/>
            <person name="Dead R."/>
            <person name="Young S.K."/>
            <person name="Zeng Q."/>
            <person name="Gargeya S."/>
            <person name="Fitzgerald M."/>
            <person name="Haas B."/>
            <person name="Abouelleil A."/>
            <person name="Alvarado L."/>
            <person name="Arachchi H.M."/>
            <person name="Berlin A."/>
            <person name="Brown A."/>
            <person name="Chapman S.B."/>
            <person name="Chen Z."/>
            <person name="Dunbar C."/>
            <person name="Freedman E."/>
            <person name="Gearin G."/>
            <person name="Gellesch M."/>
            <person name="Goldberg J."/>
            <person name="Griggs A."/>
            <person name="Gujja S."/>
            <person name="Heiman D."/>
            <person name="Howarth C."/>
            <person name="Larson L."/>
            <person name="Lui A."/>
            <person name="MacDonald P.J.P."/>
            <person name="Mehta T."/>
            <person name="Montmayeur A."/>
            <person name="Murphy C."/>
            <person name="Neiman D."/>
            <person name="Pearson M."/>
            <person name="Priest M."/>
            <person name="Roberts A."/>
            <person name="Saif S."/>
            <person name="Shea T."/>
            <person name="Shenoy N."/>
            <person name="Sisk P."/>
            <person name="Stolte C."/>
            <person name="Sykes S."/>
            <person name="Yandava C."/>
            <person name="Wortman J."/>
            <person name="Nusbaum C."/>
            <person name="Birren B."/>
        </authorList>
    </citation>
    <scope>NUCLEOTIDE SEQUENCE</scope>
    <source>
        <strain evidence="2">R3-111a-1</strain>
    </source>
</reference>